<keyword evidence="1 7" id="KW-0436">Ligase</keyword>
<dbReference type="SUPFAM" id="SSF55681">
    <property type="entry name" value="Class II aaRS and biotin synthetases"/>
    <property type="match status" value="1"/>
</dbReference>
<dbReference type="Proteomes" id="UP000831495">
    <property type="component" value="Chromosome"/>
</dbReference>
<organism evidence="7 8">
    <name type="scientific">Bombilactobacillus folatiphilus</name>
    <dbReference type="NCBI Taxonomy" id="2923362"/>
    <lineage>
        <taxon>Bacteria</taxon>
        <taxon>Bacillati</taxon>
        <taxon>Bacillota</taxon>
        <taxon>Bacilli</taxon>
        <taxon>Lactobacillales</taxon>
        <taxon>Lactobacillaceae</taxon>
        <taxon>Bombilactobacillus</taxon>
    </lineage>
</organism>
<proteinExistence type="predicted"/>
<reference evidence="7" key="1">
    <citation type="journal article" date="2022" name="Int. J. Syst. Evol. Microbiol.">
        <title>Apilactobacillus apisilvae sp. nov., Nicolia spurrieriana gen. nov. sp. nov., Bombilactobacillus folatiphilus sp. nov. and Bombilactobacillus thymidiniphilus sp. nov., four new lactic acid bacterial isolates from stingless bees Tetragonula carbonaria and Austroplebeia australis.</title>
        <authorList>
            <person name="Oliphant S.A."/>
            <person name="Watson-Haigh N.S."/>
            <person name="Sumby K.M."/>
            <person name="Gardner J."/>
            <person name="Groom S."/>
            <person name="Jiranek V."/>
        </authorList>
    </citation>
    <scope>NUCLEOTIDE SEQUENCE</scope>
    <source>
        <strain evidence="7">SG4_D2</strain>
    </source>
</reference>
<evidence type="ECO:0000313" key="8">
    <source>
        <dbReference type="Proteomes" id="UP000831495"/>
    </source>
</evidence>
<dbReference type="EC" id="6.3.4.15" evidence="5"/>
<dbReference type="InterPro" id="IPR003142">
    <property type="entry name" value="BPL_C"/>
</dbReference>
<dbReference type="Pfam" id="PF02237">
    <property type="entry name" value="BPL_C"/>
    <property type="match status" value="1"/>
</dbReference>
<feature type="domain" description="BPL/LPL catalytic" evidence="6">
    <location>
        <begin position="15"/>
        <end position="188"/>
    </location>
</feature>
<protein>
    <recommendedName>
        <fullName evidence="5">biotin--[biotin carboxyl-carrier protein] ligase</fullName>
        <ecNumber evidence="5">6.3.4.15</ecNumber>
    </recommendedName>
</protein>
<name>A0ABY4P8Y1_9LACO</name>
<keyword evidence="3" id="KW-0067">ATP-binding</keyword>
<gene>
    <name evidence="7" type="ORF">MOO45_07705</name>
</gene>
<dbReference type="Pfam" id="PF03099">
    <property type="entry name" value="BPL_LplA_LipB"/>
    <property type="match status" value="1"/>
</dbReference>
<dbReference type="InterPro" id="IPR004143">
    <property type="entry name" value="BPL_LPL_catalytic"/>
</dbReference>
<evidence type="ECO:0000256" key="1">
    <source>
        <dbReference type="ARBA" id="ARBA00022598"/>
    </source>
</evidence>
<keyword evidence="8" id="KW-1185">Reference proteome</keyword>
<dbReference type="SUPFAM" id="SSF50037">
    <property type="entry name" value="C-terminal domain of transcriptional repressors"/>
    <property type="match status" value="1"/>
</dbReference>
<dbReference type="NCBIfam" id="TIGR00121">
    <property type="entry name" value="birA_ligase"/>
    <property type="match status" value="1"/>
</dbReference>
<dbReference type="RefSeq" id="WP_249514331.1">
    <property type="nucleotide sequence ID" value="NZ_CP093366.1"/>
</dbReference>
<evidence type="ECO:0000259" key="6">
    <source>
        <dbReference type="PROSITE" id="PS51733"/>
    </source>
</evidence>
<dbReference type="InterPro" id="IPR045864">
    <property type="entry name" value="aa-tRNA-synth_II/BPL/LPL"/>
</dbReference>
<dbReference type="PANTHER" id="PTHR12835:SF5">
    <property type="entry name" value="BIOTIN--PROTEIN LIGASE"/>
    <property type="match status" value="1"/>
</dbReference>
<keyword evidence="2" id="KW-0547">Nucleotide-binding</keyword>
<evidence type="ECO:0000256" key="2">
    <source>
        <dbReference type="ARBA" id="ARBA00022741"/>
    </source>
</evidence>
<dbReference type="GO" id="GO:0004077">
    <property type="term" value="F:biotin--[biotin carboxyl-carrier protein] ligase activity"/>
    <property type="evidence" value="ECO:0007669"/>
    <property type="project" value="UniProtKB-EC"/>
</dbReference>
<sequence length="256" mass="28604">MNFLSTKARLLQKQLGNLPVQTFWYDQVTSTNQIIQQMAHMIDSHHAYLVISDQQTQGHGKFNREFHSGLGGLYLSLGLAVPDLDYNAGLLTTGIAWLLNKTIENYWQINTQIKWVNDLLLADQKVAGILVEQPHPGIAVIGIGLNLNQQNLPPNVGNLFDTLPTFNEINHFLSLFIQNFWEFKEIFTSGFFLSDYQTKLCWLNQTVTAQVGKQKIQGKILGINSQANLILKTTAGLKVLSTGEVTKVRPAIGANI</sequence>
<evidence type="ECO:0000256" key="4">
    <source>
        <dbReference type="ARBA" id="ARBA00023267"/>
    </source>
</evidence>
<dbReference type="Gene3D" id="2.30.30.100">
    <property type="match status" value="1"/>
</dbReference>
<dbReference type="PROSITE" id="PS51733">
    <property type="entry name" value="BPL_LPL_CATALYTIC"/>
    <property type="match status" value="1"/>
</dbReference>
<dbReference type="InterPro" id="IPR004408">
    <property type="entry name" value="Biotin_CoA_COase_ligase"/>
</dbReference>
<evidence type="ECO:0000313" key="7">
    <source>
        <dbReference type="EMBL" id="UQS82061.1"/>
    </source>
</evidence>
<evidence type="ECO:0000256" key="3">
    <source>
        <dbReference type="ARBA" id="ARBA00022840"/>
    </source>
</evidence>
<dbReference type="InterPro" id="IPR008988">
    <property type="entry name" value="Transcriptional_repressor_C"/>
</dbReference>
<dbReference type="EMBL" id="CP093366">
    <property type="protein sequence ID" value="UQS82061.1"/>
    <property type="molecule type" value="Genomic_DNA"/>
</dbReference>
<accession>A0ABY4P8Y1</accession>
<dbReference type="PANTHER" id="PTHR12835">
    <property type="entry name" value="BIOTIN PROTEIN LIGASE"/>
    <property type="match status" value="1"/>
</dbReference>
<dbReference type="Gene3D" id="3.30.930.10">
    <property type="entry name" value="Bira Bifunctional Protein, Domain 2"/>
    <property type="match status" value="1"/>
</dbReference>
<keyword evidence="4" id="KW-0092">Biotin</keyword>
<evidence type="ECO:0000256" key="5">
    <source>
        <dbReference type="ARBA" id="ARBA00024227"/>
    </source>
</evidence>